<proteinExistence type="predicted"/>
<dbReference type="EMBL" id="FOHE01000001">
    <property type="protein sequence ID" value="SES63794.1"/>
    <property type="molecule type" value="Genomic_DNA"/>
</dbReference>
<keyword evidence="3" id="KW-1185">Reference proteome</keyword>
<keyword evidence="1" id="KW-0472">Membrane</keyword>
<dbReference type="RefSeq" id="WP_090865890.1">
    <property type="nucleotide sequence ID" value="NZ_FOHE01000001.1"/>
</dbReference>
<feature type="transmembrane region" description="Helical" evidence="1">
    <location>
        <begin position="19"/>
        <end position="35"/>
    </location>
</feature>
<name>A0A1H9Y501_9BACI</name>
<evidence type="ECO:0000256" key="1">
    <source>
        <dbReference type="SAM" id="Phobius"/>
    </source>
</evidence>
<gene>
    <name evidence="2" type="ORF">SAMN05216389_101189</name>
</gene>
<dbReference type="AlphaFoldDB" id="A0A1H9Y501"/>
<keyword evidence="1" id="KW-0812">Transmembrane</keyword>
<accession>A0A1H9Y501</accession>
<dbReference type="OrthoDB" id="2908237at2"/>
<keyword evidence="1" id="KW-1133">Transmembrane helix</keyword>
<evidence type="ECO:0000313" key="2">
    <source>
        <dbReference type="EMBL" id="SES63794.1"/>
    </source>
</evidence>
<organism evidence="2 3">
    <name type="scientific">Oceanobacillus limi</name>
    <dbReference type="NCBI Taxonomy" id="930131"/>
    <lineage>
        <taxon>Bacteria</taxon>
        <taxon>Bacillati</taxon>
        <taxon>Bacillota</taxon>
        <taxon>Bacilli</taxon>
        <taxon>Bacillales</taxon>
        <taxon>Bacillaceae</taxon>
        <taxon>Oceanobacillus</taxon>
    </lineage>
</organism>
<dbReference type="Proteomes" id="UP000198618">
    <property type="component" value="Unassembled WGS sequence"/>
</dbReference>
<protein>
    <submittedName>
        <fullName evidence="2">Uncharacterized protein</fullName>
    </submittedName>
</protein>
<reference evidence="2 3" key="1">
    <citation type="submission" date="2016-10" db="EMBL/GenBank/DDBJ databases">
        <authorList>
            <person name="de Groot N.N."/>
        </authorList>
    </citation>
    <scope>NUCLEOTIDE SEQUENCE [LARGE SCALE GENOMIC DNA]</scope>
    <source>
        <strain evidence="2 3">IBRC-M 10780</strain>
    </source>
</reference>
<dbReference type="STRING" id="930131.SAMN05216389_101189"/>
<evidence type="ECO:0000313" key="3">
    <source>
        <dbReference type="Proteomes" id="UP000198618"/>
    </source>
</evidence>
<sequence length="205" mass="24067">MLNIDSKGSSMIHLTKKQYYVFIFLFLVVVFFGYMKHTEVRNQQDYLNPHLIDMMHTIQNEVHITSSILHTAMEEKQIPYAQWKQLKSGFEAIEHSSYEIEKMGRAIYPNRAQGLAGTTKATSHFIVSDLLHLEEEYLEADMDPLDEVIFPPETHSILEPIYTTASEWKEISNEYHVRTNSVNQTYWVEMMKEMKKPSVVFQEQL</sequence>